<sequence length="276" mass="31139">MSTEFVFVANTGTGKPRGSDRLRIRSRCMKGKNTREAIRHHVGDCVSETLPARPLPGIPKNAPEEQSMHGSPTAGPFSRLKRFPSAQTEAITDYADPSNDNDIMFVYPKLNSRVLSDWSLLRLADDLNTDSYELLSTFLSYNATKQTTFQLEQCVDFDIVHDAHLPWLFQDKAFLHSTLLAVVALQDLRMKRPPSRATLFHLKKTLGSLNLTLGTSWGHHADAIIWIILTLAWLAAMFGDQAAAVTHMTGLQRLVELRGGQEYLRQQPKQHFKLIW</sequence>
<evidence type="ECO:0000313" key="3">
    <source>
        <dbReference type="Proteomes" id="UP001310594"/>
    </source>
</evidence>
<reference evidence="2" key="1">
    <citation type="submission" date="2023-08" db="EMBL/GenBank/DDBJ databases">
        <title>Black Yeasts Isolated from many extreme environments.</title>
        <authorList>
            <person name="Coleine C."/>
            <person name="Stajich J.E."/>
            <person name="Selbmann L."/>
        </authorList>
    </citation>
    <scope>NUCLEOTIDE SEQUENCE</scope>
    <source>
        <strain evidence="2">CCFEE 5810</strain>
    </source>
</reference>
<evidence type="ECO:0000313" key="2">
    <source>
        <dbReference type="EMBL" id="KAK5695170.1"/>
    </source>
</evidence>
<dbReference type="PANTHER" id="PTHR37540">
    <property type="entry name" value="TRANSCRIPTION FACTOR (ACR-2), PUTATIVE-RELATED-RELATED"/>
    <property type="match status" value="1"/>
</dbReference>
<feature type="region of interest" description="Disordered" evidence="1">
    <location>
        <begin position="49"/>
        <end position="78"/>
    </location>
</feature>
<accession>A0AAN7W2R7</accession>
<proteinExistence type="predicted"/>
<dbReference type="Pfam" id="PF11951">
    <property type="entry name" value="Fungal_trans_2"/>
    <property type="match status" value="1"/>
</dbReference>
<protein>
    <recommendedName>
        <fullName evidence="4">Transcription factor domain-containing protein</fullName>
    </recommendedName>
</protein>
<gene>
    <name evidence="2" type="ORF">LTR97_008676</name>
</gene>
<dbReference type="Proteomes" id="UP001310594">
    <property type="component" value="Unassembled WGS sequence"/>
</dbReference>
<dbReference type="InterPro" id="IPR021858">
    <property type="entry name" value="Fun_TF"/>
</dbReference>
<evidence type="ECO:0008006" key="4">
    <source>
        <dbReference type="Google" id="ProtNLM"/>
    </source>
</evidence>
<comment type="caution">
    <text evidence="2">The sequence shown here is derived from an EMBL/GenBank/DDBJ whole genome shotgun (WGS) entry which is preliminary data.</text>
</comment>
<dbReference type="AlphaFoldDB" id="A0AAN7W2R7"/>
<dbReference type="PANTHER" id="PTHR37540:SF9">
    <property type="entry name" value="ZN(2)-C6 FUNGAL-TYPE DOMAIN-CONTAINING PROTEIN"/>
    <property type="match status" value="1"/>
</dbReference>
<name>A0AAN7W2R7_9PEZI</name>
<dbReference type="EMBL" id="JAVRQU010000014">
    <property type="protein sequence ID" value="KAK5695170.1"/>
    <property type="molecule type" value="Genomic_DNA"/>
</dbReference>
<evidence type="ECO:0000256" key="1">
    <source>
        <dbReference type="SAM" id="MobiDB-lite"/>
    </source>
</evidence>
<organism evidence="2 3">
    <name type="scientific">Elasticomyces elasticus</name>
    <dbReference type="NCBI Taxonomy" id="574655"/>
    <lineage>
        <taxon>Eukaryota</taxon>
        <taxon>Fungi</taxon>
        <taxon>Dikarya</taxon>
        <taxon>Ascomycota</taxon>
        <taxon>Pezizomycotina</taxon>
        <taxon>Dothideomycetes</taxon>
        <taxon>Dothideomycetidae</taxon>
        <taxon>Mycosphaerellales</taxon>
        <taxon>Teratosphaeriaceae</taxon>
        <taxon>Elasticomyces</taxon>
    </lineage>
</organism>